<comment type="caution">
    <text evidence="2">The sequence shown here is derived from an EMBL/GenBank/DDBJ whole genome shotgun (WGS) entry which is preliminary data.</text>
</comment>
<keyword evidence="3" id="KW-1185">Reference proteome</keyword>
<evidence type="ECO:0000313" key="3">
    <source>
        <dbReference type="Proteomes" id="UP000235703"/>
    </source>
</evidence>
<dbReference type="RefSeq" id="WP_102162258.1">
    <property type="nucleotide sequence ID" value="NZ_JBIQEQ010000002.1"/>
</dbReference>
<keyword evidence="1" id="KW-0812">Transmembrane</keyword>
<dbReference type="EMBL" id="PNFZ01000004">
    <property type="protein sequence ID" value="PMB97914.1"/>
    <property type="molecule type" value="Genomic_DNA"/>
</dbReference>
<feature type="transmembrane region" description="Helical" evidence="1">
    <location>
        <begin position="12"/>
        <end position="30"/>
    </location>
</feature>
<dbReference type="Proteomes" id="UP000235703">
    <property type="component" value="Unassembled WGS sequence"/>
</dbReference>
<keyword evidence="1" id="KW-1133">Transmembrane helix</keyword>
<protein>
    <submittedName>
        <fullName evidence="2">Uncharacterized protein</fullName>
    </submittedName>
</protein>
<accession>A0A2N6PGV0</accession>
<sequence>MGIGRMLKRRWRAVTLLGCAVVICALFVIRPWSTQPAAGWELLVQIAAVLTAGLALFGLFVPAAPGGRARREGPGRER</sequence>
<gene>
    <name evidence="2" type="ORF">CJ198_08835</name>
</gene>
<evidence type="ECO:0000256" key="1">
    <source>
        <dbReference type="SAM" id="Phobius"/>
    </source>
</evidence>
<evidence type="ECO:0000313" key="2">
    <source>
        <dbReference type="EMBL" id="PMB97914.1"/>
    </source>
</evidence>
<organism evidence="2 3">
    <name type="scientific">Brevibacterium luteolum</name>
    <dbReference type="NCBI Taxonomy" id="199591"/>
    <lineage>
        <taxon>Bacteria</taxon>
        <taxon>Bacillati</taxon>
        <taxon>Actinomycetota</taxon>
        <taxon>Actinomycetes</taxon>
        <taxon>Micrococcales</taxon>
        <taxon>Brevibacteriaceae</taxon>
        <taxon>Brevibacterium</taxon>
    </lineage>
</organism>
<reference evidence="2 3" key="1">
    <citation type="submission" date="2017-09" db="EMBL/GenBank/DDBJ databases">
        <title>Bacterial strain isolated from the female urinary microbiota.</title>
        <authorList>
            <person name="Thomas-White K."/>
            <person name="Kumar N."/>
            <person name="Forster S."/>
            <person name="Putonti C."/>
            <person name="Lawley T."/>
            <person name="Wolfe A.J."/>
        </authorList>
    </citation>
    <scope>NUCLEOTIDE SEQUENCE [LARGE SCALE GENOMIC DNA]</scope>
    <source>
        <strain evidence="2 3">UMB0680</strain>
    </source>
</reference>
<feature type="transmembrane region" description="Helical" evidence="1">
    <location>
        <begin position="42"/>
        <end position="61"/>
    </location>
</feature>
<proteinExistence type="predicted"/>
<name>A0A2N6PGV0_9MICO</name>
<keyword evidence="1" id="KW-0472">Membrane</keyword>
<dbReference type="AlphaFoldDB" id="A0A2N6PGV0"/>